<proteinExistence type="predicted"/>
<organism evidence="2">
    <name type="scientific">marine sediment metagenome</name>
    <dbReference type="NCBI Taxonomy" id="412755"/>
    <lineage>
        <taxon>unclassified sequences</taxon>
        <taxon>metagenomes</taxon>
        <taxon>ecological metagenomes</taxon>
    </lineage>
</organism>
<dbReference type="CDD" id="cd05403">
    <property type="entry name" value="NT_KNTase_like"/>
    <property type="match status" value="1"/>
</dbReference>
<dbReference type="InterPro" id="IPR052548">
    <property type="entry name" value="Type_VII_TA_antitoxin"/>
</dbReference>
<evidence type="ECO:0000259" key="1">
    <source>
        <dbReference type="Pfam" id="PF01909"/>
    </source>
</evidence>
<dbReference type="InterPro" id="IPR002934">
    <property type="entry name" value="Polymerase_NTP_transf_dom"/>
</dbReference>
<feature type="domain" description="Polymerase nucleotidyl transferase" evidence="1">
    <location>
        <begin position="10"/>
        <end position="91"/>
    </location>
</feature>
<evidence type="ECO:0000313" key="2">
    <source>
        <dbReference type="EMBL" id="GAI04716.1"/>
    </source>
</evidence>
<protein>
    <recommendedName>
        <fullName evidence="1">Polymerase nucleotidyl transferase domain-containing protein</fullName>
    </recommendedName>
</protein>
<name>X1LFT2_9ZZZZ</name>
<dbReference type="Pfam" id="PF01909">
    <property type="entry name" value="NTP_transf_2"/>
    <property type="match status" value="1"/>
</dbReference>
<comment type="caution">
    <text evidence="2">The sequence shown here is derived from an EMBL/GenBank/DDBJ whole genome shotgun (WGS) entry which is preliminary data.</text>
</comment>
<dbReference type="GO" id="GO:0016779">
    <property type="term" value="F:nucleotidyltransferase activity"/>
    <property type="evidence" value="ECO:0007669"/>
    <property type="project" value="InterPro"/>
</dbReference>
<accession>X1LFT2</accession>
<dbReference type="Gene3D" id="3.30.460.10">
    <property type="entry name" value="Beta Polymerase, domain 2"/>
    <property type="match status" value="1"/>
</dbReference>
<reference evidence="2" key="1">
    <citation type="journal article" date="2014" name="Front. Microbiol.">
        <title>High frequency of phylogenetically diverse reductive dehalogenase-homologous genes in deep subseafloor sedimentary metagenomes.</title>
        <authorList>
            <person name="Kawai M."/>
            <person name="Futagami T."/>
            <person name="Toyoda A."/>
            <person name="Takaki Y."/>
            <person name="Nishi S."/>
            <person name="Hori S."/>
            <person name="Arai W."/>
            <person name="Tsubouchi T."/>
            <person name="Morono Y."/>
            <person name="Uchiyama I."/>
            <person name="Ito T."/>
            <person name="Fujiyama A."/>
            <person name="Inagaki F."/>
            <person name="Takami H."/>
        </authorList>
    </citation>
    <scope>NUCLEOTIDE SEQUENCE</scope>
    <source>
        <strain evidence="2">Expedition CK06-06</strain>
    </source>
</reference>
<dbReference type="SUPFAM" id="SSF81301">
    <property type="entry name" value="Nucleotidyltransferase"/>
    <property type="match status" value="1"/>
</dbReference>
<sequence>MISSNYISLIVEKIKQEKPEKIILFGSYAYGNPGKESDIDILVIKNIEESKIRDFRVKLKILLWDIITKENVPVDILVDNQERINQRIIDGDMFYREIMMKGNVVYA</sequence>
<dbReference type="PANTHER" id="PTHR33933:SF3">
    <property type="entry name" value="PROTEIN ADENYLYLTRANSFERASE MJ0604-RELATED"/>
    <property type="match status" value="1"/>
</dbReference>
<dbReference type="EMBL" id="BARV01011176">
    <property type="protein sequence ID" value="GAI04716.1"/>
    <property type="molecule type" value="Genomic_DNA"/>
</dbReference>
<dbReference type="PANTHER" id="PTHR33933">
    <property type="entry name" value="NUCLEOTIDYLTRANSFERASE"/>
    <property type="match status" value="1"/>
</dbReference>
<gene>
    <name evidence="2" type="ORF">S06H3_21312</name>
</gene>
<dbReference type="InterPro" id="IPR043519">
    <property type="entry name" value="NT_sf"/>
</dbReference>
<dbReference type="AlphaFoldDB" id="X1LFT2"/>